<evidence type="ECO:0000256" key="1">
    <source>
        <dbReference type="SAM" id="Phobius"/>
    </source>
</evidence>
<dbReference type="AlphaFoldDB" id="R7GW81"/>
<sequence length="196" mass="22257">MIPRNEEHLINRHYFVDGLTTKKLKIVTSIAIAWIKAQSTFVGNYRLCDITQTILTVAEVIIEFCALPYLQQFGIALCSLLIIALCISSCGSFTAIALLRLCGVYRSIYKATKTQNHKQQDYSHRITTVSLHHLVTQDTINLRNSYHCTIVCLSHIALGTTWGITFVLTLIKSRDELFYYLCIDIVCSKLITYIFA</sequence>
<proteinExistence type="predicted"/>
<feature type="transmembrane region" description="Helical" evidence="1">
    <location>
        <begin position="150"/>
        <end position="171"/>
    </location>
</feature>
<dbReference type="EMBL" id="CBIT010000067">
    <property type="protein sequence ID" value="CDE31008.1"/>
    <property type="molecule type" value="Genomic_DNA"/>
</dbReference>
<keyword evidence="1" id="KW-0812">Transmembrane</keyword>
<comment type="caution">
    <text evidence="2">The sequence shown here is derived from an EMBL/GenBank/DDBJ whole genome shotgun (WGS) entry which is preliminary data.</text>
</comment>
<protein>
    <submittedName>
        <fullName evidence="2">Uncharacterized protein</fullName>
    </submittedName>
</protein>
<dbReference type="Proteomes" id="UP000018072">
    <property type="component" value="Unassembled WGS sequence"/>
</dbReference>
<gene>
    <name evidence="2" type="ORF">BN741_00906</name>
</gene>
<accession>R7GW81</accession>
<keyword evidence="1" id="KW-1133">Transmembrane helix</keyword>
<reference evidence="2" key="1">
    <citation type="submission" date="2012-11" db="EMBL/GenBank/DDBJ databases">
        <title>Dependencies among metagenomic species, viruses, plasmids and units of genetic variation.</title>
        <authorList>
            <person name="Nielsen H.B."/>
            <person name="Almeida M."/>
            <person name="Juncker A.S."/>
            <person name="Rasmussen S."/>
            <person name="Li J."/>
            <person name="Sunagawa S."/>
            <person name="Plichta D."/>
            <person name="Gautier L."/>
            <person name="Le Chatelier E."/>
            <person name="Peletier E."/>
            <person name="Bonde I."/>
            <person name="Nielsen T."/>
            <person name="Manichanh C."/>
            <person name="Arumugam M."/>
            <person name="Batto J."/>
            <person name="Santos M.B.Q.D."/>
            <person name="Blom N."/>
            <person name="Borruel N."/>
            <person name="Burgdorf K.S."/>
            <person name="Boumezbeur F."/>
            <person name="Casellas F."/>
            <person name="Dore J."/>
            <person name="Guarner F."/>
            <person name="Hansen T."/>
            <person name="Hildebrand F."/>
            <person name="Kaas R.S."/>
            <person name="Kennedy S."/>
            <person name="Kristiansen K."/>
            <person name="Kultima J.R."/>
            <person name="Leonard P."/>
            <person name="Levenez F."/>
            <person name="Lund O."/>
            <person name="Moumen B."/>
            <person name="Le Paslier D."/>
            <person name="Pons N."/>
            <person name="Pedersen O."/>
            <person name="Prifti E."/>
            <person name="Qin J."/>
            <person name="Raes J."/>
            <person name="Tap J."/>
            <person name="Tims S."/>
            <person name="Ussery D.W."/>
            <person name="Yamada T."/>
            <person name="MetaHit consortium"/>
            <person name="Renault P."/>
            <person name="Sicheritz-Ponten T."/>
            <person name="Bork P."/>
            <person name="Wang J."/>
            <person name="Brunak S."/>
            <person name="Ehrlich S.D."/>
        </authorList>
    </citation>
    <scope>NUCLEOTIDE SEQUENCE [LARGE SCALE GENOMIC DNA]</scope>
</reference>
<evidence type="ECO:0000313" key="2">
    <source>
        <dbReference type="EMBL" id="CDE31008.1"/>
    </source>
</evidence>
<feature type="transmembrane region" description="Helical" evidence="1">
    <location>
        <begin position="73"/>
        <end position="99"/>
    </location>
</feature>
<keyword evidence="1" id="KW-0472">Membrane</keyword>
<evidence type="ECO:0000313" key="3">
    <source>
        <dbReference type="Proteomes" id="UP000018072"/>
    </source>
</evidence>
<name>R7GW81_9BACT</name>
<organism evidence="2 3">
    <name type="scientific">Leyella stercorea CAG:629</name>
    <dbReference type="NCBI Taxonomy" id="1263103"/>
    <lineage>
        <taxon>Bacteria</taxon>
        <taxon>Pseudomonadati</taxon>
        <taxon>Bacteroidota</taxon>
        <taxon>Bacteroidia</taxon>
        <taxon>Bacteroidales</taxon>
        <taxon>Prevotellaceae</taxon>
        <taxon>Leyella</taxon>
    </lineage>
</organism>